<gene>
    <name evidence="7" type="ORF">M5X16_17910</name>
    <name evidence="8" type="ORF">PC41400_13455</name>
</gene>
<dbReference type="EMBL" id="CP026520">
    <property type="protein sequence ID" value="QAV18629.1"/>
    <property type="molecule type" value="Genomic_DNA"/>
</dbReference>
<dbReference type="PANTHER" id="PTHR30509">
    <property type="entry name" value="P-HYDROXYBENZOIC ACID EFFLUX PUMP SUBUNIT-RELATED"/>
    <property type="match status" value="1"/>
</dbReference>
<evidence type="ECO:0000256" key="5">
    <source>
        <dbReference type="ARBA" id="ARBA00023136"/>
    </source>
</evidence>
<evidence type="ECO:0000313" key="9">
    <source>
        <dbReference type="Proteomes" id="UP000288943"/>
    </source>
</evidence>
<dbReference type="Pfam" id="PF06081">
    <property type="entry name" value="ArAE_1"/>
    <property type="match status" value="1"/>
</dbReference>
<dbReference type="Proteomes" id="UP001527202">
    <property type="component" value="Unassembled WGS sequence"/>
</dbReference>
<evidence type="ECO:0000256" key="1">
    <source>
        <dbReference type="ARBA" id="ARBA00004651"/>
    </source>
</evidence>
<keyword evidence="10" id="KW-1185">Reference proteome</keyword>
<evidence type="ECO:0000256" key="6">
    <source>
        <dbReference type="SAM" id="Phobius"/>
    </source>
</evidence>
<feature type="transmembrane region" description="Helical" evidence="6">
    <location>
        <begin position="60"/>
        <end position="87"/>
    </location>
</feature>
<evidence type="ECO:0000256" key="2">
    <source>
        <dbReference type="ARBA" id="ARBA00022475"/>
    </source>
</evidence>
<protein>
    <submittedName>
        <fullName evidence="8">Aromatic acid exporter family protein</fullName>
    </submittedName>
</protein>
<dbReference type="AlphaFoldDB" id="A0A410WW20"/>
<dbReference type="EMBL" id="JAMDMJ010000023">
    <property type="protein sequence ID" value="MCY9597642.1"/>
    <property type="molecule type" value="Genomic_DNA"/>
</dbReference>
<dbReference type="GO" id="GO:0005886">
    <property type="term" value="C:plasma membrane"/>
    <property type="evidence" value="ECO:0007669"/>
    <property type="project" value="UniProtKB-SubCell"/>
</dbReference>
<dbReference type="KEGG" id="pchi:PC41400_13455"/>
<evidence type="ECO:0000256" key="4">
    <source>
        <dbReference type="ARBA" id="ARBA00022989"/>
    </source>
</evidence>
<proteinExistence type="predicted"/>
<feature type="transmembrane region" description="Helical" evidence="6">
    <location>
        <begin position="99"/>
        <end position="118"/>
    </location>
</feature>
<feature type="transmembrane region" description="Helical" evidence="6">
    <location>
        <begin position="124"/>
        <end position="142"/>
    </location>
</feature>
<dbReference type="OrthoDB" id="1653617at2"/>
<dbReference type="GeneID" id="95375820"/>
<evidence type="ECO:0000313" key="8">
    <source>
        <dbReference type="EMBL" id="QAV18629.1"/>
    </source>
</evidence>
<dbReference type="Proteomes" id="UP000288943">
    <property type="component" value="Chromosome"/>
</dbReference>
<keyword evidence="5 6" id="KW-0472">Membrane</keyword>
<sequence>MTFGARMLKTGMAVTLALYLSMLLHTTAPVIAAVAAIFALQPSIYRSWRYFLDQLQTNTLGAALALVAGTFFPKHPIAIGIVCILAIMICLKMKMEANIGLTLVTVIAVMDASGGHWWFAVNRFLLTSLGVGSAFVINVLFFPPNWQKRFMEEVHGVFNQISPLQRTVISNEMKESVFQETKDGVVGALFRLEEKYKLFEEEQKKLKRLKYSQSKRLVVYKQMLHTLRKGVDILQLVEEHYFQASRTSKMNEFVDEHLEALTQYHEYVLMKFEKKYKNESYEKLEAMDLKNDAFLRLITDASSSTGDLHRLVVVASGIYDYGHQIVRLDKLVEQFFKGAEENEKQTGLKFF</sequence>
<reference evidence="7 10" key="2">
    <citation type="submission" date="2022-05" db="EMBL/GenBank/DDBJ databases">
        <title>Genome Sequencing of Bee-Associated Microbes.</title>
        <authorList>
            <person name="Dunlap C."/>
        </authorList>
    </citation>
    <scope>NUCLEOTIDE SEQUENCE [LARGE SCALE GENOMIC DNA]</scope>
    <source>
        <strain evidence="7 10">NRRL B-23120</strain>
    </source>
</reference>
<evidence type="ECO:0000313" key="7">
    <source>
        <dbReference type="EMBL" id="MCY9597642.1"/>
    </source>
</evidence>
<dbReference type="InterPro" id="IPR010343">
    <property type="entry name" value="ArAE_1"/>
</dbReference>
<organism evidence="8 9">
    <name type="scientific">Paenibacillus chitinolyticus</name>
    <dbReference type="NCBI Taxonomy" id="79263"/>
    <lineage>
        <taxon>Bacteria</taxon>
        <taxon>Bacillati</taxon>
        <taxon>Bacillota</taxon>
        <taxon>Bacilli</taxon>
        <taxon>Bacillales</taxon>
        <taxon>Paenibacillaceae</taxon>
        <taxon>Paenibacillus</taxon>
    </lineage>
</organism>
<evidence type="ECO:0000256" key="3">
    <source>
        <dbReference type="ARBA" id="ARBA00022692"/>
    </source>
</evidence>
<keyword evidence="4 6" id="KW-1133">Transmembrane helix</keyword>
<reference evidence="8 9" key="1">
    <citation type="submission" date="2018-01" db="EMBL/GenBank/DDBJ databases">
        <title>The whole genome sequencing and assembly of Paenibacillus chitinolyticus KCCM 41400 strain.</title>
        <authorList>
            <person name="Kim J.-Y."/>
            <person name="Park M.-K."/>
            <person name="Lee Y.-J."/>
            <person name="Yi H."/>
            <person name="Bahn Y.-S."/>
            <person name="Kim J.F."/>
            <person name="Lee D.-W."/>
        </authorList>
    </citation>
    <scope>NUCLEOTIDE SEQUENCE [LARGE SCALE GENOMIC DNA]</scope>
    <source>
        <strain evidence="8 9">KCCM 41400</strain>
    </source>
</reference>
<keyword evidence="2" id="KW-1003">Cell membrane</keyword>
<accession>A0A410WW20</accession>
<evidence type="ECO:0000313" key="10">
    <source>
        <dbReference type="Proteomes" id="UP001527202"/>
    </source>
</evidence>
<comment type="subcellular location">
    <subcellularLocation>
        <location evidence="1">Cell membrane</location>
        <topology evidence="1">Multi-pass membrane protein</topology>
    </subcellularLocation>
</comment>
<dbReference type="RefSeq" id="WP_042228001.1">
    <property type="nucleotide sequence ID" value="NZ_BQWH01000006.1"/>
</dbReference>
<name>A0A410WW20_9BACL</name>
<keyword evidence="3 6" id="KW-0812">Transmembrane</keyword>
<dbReference type="PANTHER" id="PTHR30509:SF27">
    <property type="entry name" value="UPF0421 PROTEIN YGAE"/>
    <property type="match status" value="1"/>
</dbReference>